<feature type="domain" description="N-acetyltransferase" evidence="1">
    <location>
        <begin position="99"/>
        <end position="246"/>
    </location>
</feature>
<dbReference type="PANTHER" id="PTHR43441:SF5">
    <property type="entry name" value="FAMILY ACETYLTRANSFERASE, PUTATIVE-RELATED"/>
    <property type="match status" value="1"/>
</dbReference>
<dbReference type="PANTHER" id="PTHR43441">
    <property type="entry name" value="RIBOSOMAL-PROTEIN-SERINE ACETYLTRANSFERASE"/>
    <property type="match status" value="1"/>
</dbReference>
<dbReference type="GO" id="GO:0008999">
    <property type="term" value="F:protein-N-terminal-alanine acetyltransferase activity"/>
    <property type="evidence" value="ECO:0007669"/>
    <property type="project" value="TreeGrafter"/>
</dbReference>
<dbReference type="GO" id="GO:1990189">
    <property type="term" value="F:protein N-terminal-serine acetyltransferase activity"/>
    <property type="evidence" value="ECO:0007669"/>
    <property type="project" value="TreeGrafter"/>
</dbReference>
<comment type="caution">
    <text evidence="2">The sequence shown here is derived from an EMBL/GenBank/DDBJ whole genome shotgun (WGS) entry which is preliminary data.</text>
</comment>
<evidence type="ECO:0000313" key="3">
    <source>
        <dbReference type="Proteomes" id="UP000663841"/>
    </source>
</evidence>
<dbReference type="AlphaFoldDB" id="A0A8H2Y2J0"/>
<gene>
    <name evidence="2" type="ORF">RDB_LOCUS95479</name>
</gene>
<dbReference type="InterPro" id="IPR000182">
    <property type="entry name" value="GNAT_dom"/>
</dbReference>
<dbReference type="InterPro" id="IPR016181">
    <property type="entry name" value="Acyl_CoA_acyltransferase"/>
</dbReference>
<dbReference type="InterPro" id="IPR051908">
    <property type="entry name" value="Ribosomal_N-acetyltransferase"/>
</dbReference>
<evidence type="ECO:0000259" key="1">
    <source>
        <dbReference type="PROSITE" id="PS51186"/>
    </source>
</evidence>
<proteinExistence type="predicted"/>
<dbReference type="EMBL" id="CAJMWW010000093">
    <property type="protein sequence ID" value="CAE6440702.1"/>
    <property type="molecule type" value="Genomic_DNA"/>
</dbReference>
<dbReference type="Proteomes" id="UP000663841">
    <property type="component" value="Unassembled WGS sequence"/>
</dbReference>
<reference evidence="2" key="1">
    <citation type="submission" date="2021-01" db="EMBL/GenBank/DDBJ databases">
        <authorList>
            <person name="Kaushik A."/>
        </authorList>
    </citation>
    <scope>NUCLEOTIDE SEQUENCE</scope>
    <source>
        <strain evidence="2">AG3-T5</strain>
    </source>
</reference>
<protein>
    <recommendedName>
        <fullName evidence="1">N-acetyltransferase domain-containing protein</fullName>
    </recommendedName>
</protein>
<accession>A0A8H2Y2J0</accession>
<name>A0A8H2Y2J0_9AGAM</name>
<organism evidence="2 3">
    <name type="scientific">Rhizoctonia solani</name>
    <dbReference type="NCBI Taxonomy" id="456999"/>
    <lineage>
        <taxon>Eukaryota</taxon>
        <taxon>Fungi</taxon>
        <taxon>Dikarya</taxon>
        <taxon>Basidiomycota</taxon>
        <taxon>Agaricomycotina</taxon>
        <taxon>Agaricomycetes</taxon>
        <taxon>Cantharellales</taxon>
        <taxon>Ceratobasidiaceae</taxon>
        <taxon>Rhizoctonia</taxon>
    </lineage>
</organism>
<dbReference type="SUPFAM" id="SSF55729">
    <property type="entry name" value="Acyl-CoA N-acyltransferases (Nat)"/>
    <property type="match status" value="1"/>
</dbReference>
<dbReference type="Pfam" id="PF13302">
    <property type="entry name" value="Acetyltransf_3"/>
    <property type="match status" value="1"/>
</dbReference>
<dbReference type="PROSITE" id="PS51186">
    <property type="entry name" value="GNAT"/>
    <property type="match status" value="1"/>
</dbReference>
<evidence type="ECO:0000313" key="2">
    <source>
        <dbReference type="EMBL" id="CAE6440702.1"/>
    </source>
</evidence>
<dbReference type="Gene3D" id="3.40.630.30">
    <property type="match status" value="1"/>
</dbReference>
<sequence length="288" mass="32797">MYAFVYLRHVCGMTRVAVTKLRSAIESVDDQTMVDVVNNYVPPPPKGPVTLPDPNAPYDLNFRFPVRELESDRLKLVPFIPSVYGQALFEGIKAHPELVSYLPWNPFKTLHEFEVHFEQLIRSDPTWCVFAALDKSKLDPNQVETAHALAGAIGYLRASPELSSVEIGYVFILPEYQRTFVSTHAIGLLLDYALQKPSDGGLGLRRVQWQAHADNRASIRAAQRMGLKLEGILRWERTVPIDKDNGIKARDDDVLQRLGRHSAMLAMCWDDWEEEGREHVQKMMARRS</sequence>